<evidence type="ECO:0000313" key="1">
    <source>
        <dbReference type="EMBL" id="CAA7396684.1"/>
    </source>
</evidence>
<dbReference type="OrthoDB" id="694580at2759"/>
<dbReference type="AlphaFoldDB" id="A0A7I8KHR6"/>
<dbReference type="EMBL" id="LR746268">
    <property type="protein sequence ID" value="CAA7396684.1"/>
    <property type="molecule type" value="Genomic_DNA"/>
</dbReference>
<gene>
    <name evidence="1" type="ORF">SI8410_05007347</name>
</gene>
<organism evidence="1 2">
    <name type="scientific">Spirodela intermedia</name>
    <name type="common">Intermediate duckweed</name>
    <dbReference type="NCBI Taxonomy" id="51605"/>
    <lineage>
        <taxon>Eukaryota</taxon>
        <taxon>Viridiplantae</taxon>
        <taxon>Streptophyta</taxon>
        <taxon>Embryophyta</taxon>
        <taxon>Tracheophyta</taxon>
        <taxon>Spermatophyta</taxon>
        <taxon>Magnoliopsida</taxon>
        <taxon>Liliopsida</taxon>
        <taxon>Araceae</taxon>
        <taxon>Lemnoideae</taxon>
        <taxon>Spirodela</taxon>
    </lineage>
</organism>
<dbReference type="Proteomes" id="UP000663760">
    <property type="component" value="Chromosome 5"/>
</dbReference>
<protein>
    <submittedName>
        <fullName evidence="1">Uncharacterized protein</fullName>
    </submittedName>
</protein>
<accession>A0A7I8KHR6</accession>
<reference evidence="1" key="1">
    <citation type="submission" date="2020-02" db="EMBL/GenBank/DDBJ databases">
        <authorList>
            <person name="Scholz U."/>
            <person name="Mascher M."/>
            <person name="Fiebig A."/>
        </authorList>
    </citation>
    <scope>NUCLEOTIDE SEQUENCE</scope>
</reference>
<evidence type="ECO:0000313" key="2">
    <source>
        <dbReference type="Proteomes" id="UP000663760"/>
    </source>
</evidence>
<proteinExistence type="predicted"/>
<sequence>MEEREVVRRLLRATPSKFNALTLSLEQYGDLDKISLNEVIGSLSVHKLQLKELESQEEESNLINHKFNITIARSINTLLMSVETLMPKLKIWRCLDLERRLQSLRVSLKKVNFTNTSLLLKFTQRRLQFH</sequence>
<keyword evidence="2" id="KW-1185">Reference proteome</keyword>
<name>A0A7I8KHR6_SPIIN</name>